<organism evidence="7 8">
    <name type="scientific">Brachionus plicatilis</name>
    <name type="common">Marine rotifer</name>
    <name type="synonym">Brachionus muelleri</name>
    <dbReference type="NCBI Taxonomy" id="10195"/>
    <lineage>
        <taxon>Eukaryota</taxon>
        <taxon>Metazoa</taxon>
        <taxon>Spiralia</taxon>
        <taxon>Gnathifera</taxon>
        <taxon>Rotifera</taxon>
        <taxon>Eurotatoria</taxon>
        <taxon>Monogononta</taxon>
        <taxon>Pseudotrocha</taxon>
        <taxon>Ploima</taxon>
        <taxon>Brachionidae</taxon>
        <taxon>Brachionus</taxon>
    </lineage>
</organism>
<dbReference type="Pfam" id="PF04130">
    <property type="entry name" value="GCP_C_terminal"/>
    <property type="match status" value="1"/>
</dbReference>
<dbReference type="Gene3D" id="1.20.120.1900">
    <property type="entry name" value="Gamma-tubulin complex, C-terminal domain"/>
    <property type="match status" value="1"/>
</dbReference>
<evidence type="ECO:0000256" key="3">
    <source>
        <dbReference type="ARBA" id="ARBA00022701"/>
    </source>
</evidence>
<dbReference type="GO" id="GO:0007020">
    <property type="term" value="P:microtubule nucleation"/>
    <property type="evidence" value="ECO:0007669"/>
    <property type="project" value="InterPro"/>
</dbReference>
<keyword evidence="2 5" id="KW-0963">Cytoplasm</keyword>
<dbReference type="InterPro" id="IPR040457">
    <property type="entry name" value="GCP_C"/>
</dbReference>
<proteinExistence type="inferred from homology"/>
<dbReference type="GO" id="GO:0051321">
    <property type="term" value="P:meiotic cell cycle"/>
    <property type="evidence" value="ECO:0007669"/>
    <property type="project" value="TreeGrafter"/>
</dbReference>
<dbReference type="PANTHER" id="PTHR19302:SF70">
    <property type="entry name" value="GAMMA-TUBULIN COMPLEX COMPONENT 6"/>
    <property type="match status" value="1"/>
</dbReference>
<comment type="subcellular location">
    <subcellularLocation>
        <location evidence="5">Cytoplasm</location>
        <location evidence="5">Cytoskeleton</location>
        <location evidence="5">Microtubule organizing center</location>
    </subcellularLocation>
</comment>
<dbReference type="PANTHER" id="PTHR19302">
    <property type="entry name" value="GAMMA TUBULIN COMPLEX PROTEIN"/>
    <property type="match status" value="1"/>
</dbReference>
<evidence type="ECO:0000313" key="8">
    <source>
        <dbReference type="Proteomes" id="UP000276133"/>
    </source>
</evidence>
<dbReference type="InterPro" id="IPR042241">
    <property type="entry name" value="GCP_C_sf"/>
</dbReference>
<dbReference type="GO" id="GO:0005874">
    <property type="term" value="C:microtubule"/>
    <property type="evidence" value="ECO:0007669"/>
    <property type="project" value="UniProtKB-KW"/>
</dbReference>
<evidence type="ECO:0000313" key="7">
    <source>
        <dbReference type="EMBL" id="RNA30942.1"/>
    </source>
</evidence>
<evidence type="ECO:0000256" key="2">
    <source>
        <dbReference type="ARBA" id="ARBA00022490"/>
    </source>
</evidence>
<evidence type="ECO:0000256" key="4">
    <source>
        <dbReference type="ARBA" id="ARBA00023212"/>
    </source>
</evidence>
<dbReference type="GO" id="GO:0000922">
    <property type="term" value="C:spindle pole"/>
    <property type="evidence" value="ECO:0007669"/>
    <property type="project" value="InterPro"/>
</dbReference>
<dbReference type="Proteomes" id="UP000276133">
    <property type="component" value="Unassembled WGS sequence"/>
</dbReference>
<evidence type="ECO:0000259" key="6">
    <source>
        <dbReference type="Pfam" id="PF04130"/>
    </source>
</evidence>
<dbReference type="EMBL" id="REGN01002011">
    <property type="protein sequence ID" value="RNA30942.1"/>
    <property type="molecule type" value="Genomic_DNA"/>
</dbReference>
<comment type="similarity">
    <text evidence="1 5">Belongs to the TUBGCP family.</text>
</comment>
<keyword evidence="3 5" id="KW-0493">Microtubule</keyword>
<keyword evidence="4 5" id="KW-0206">Cytoskeleton</keyword>
<gene>
    <name evidence="7" type="ORF">BpHYR1_053993</name>
</gene>
<accession>A0A3M7S5B4</accession>
<dbReference type="GO" id="GO:0051225">
    <property type="term" value="P:spindle assembly"/>
    <property type="evidence" value="ECO:0007669"/>
    <property type="project" value="TreeGrafter"/>
</dbReference>
<protein>
    <recommendedName>
        <fullName evidence="5">Gamma-tubulin complex component</fullName>
    </recommendedName>
</protein>
<sequence>MSIRKQSDFFNKSHELRQLKLYCHEMQHYMIALQSYIYNQVIQVTWEDLQKNLNQARHVDDLIEMHQSYIKQAHSRCFFKKIPNVVKFRLQIVNGNLIKNDTTVLQKGISIGYEYHLNNLAVSLNYNYYYVYCLKSLFNFMKSKSFLYSSLKVVKKLLMNQHPPILNKKL</sequence>
<keyword evidence="8" id="KW-1185">Reference proteome</keyword>
<dbReference type="STRING" id="10195.A0A3M7S5B4"/>
<dbReference type="InterPro" id="IPR007259">
    <property type="entry name" value="GCP"/>
</dbReference>
<dbReference type="GO" id="GO:0031122">
    <property type="term" value="P:cytoplasmic microtubule organization"/>
    <property type="evidence" value="ECO:0007669"/>
    <property type="project" value="TreeGrafter"/>
</dbReference>
<comment type="caution">
    <text evidence="7">The sequence shown here is derived from an EMBL/GenBank/DDBJ whole genome shotgun (WGS) entry which is preliminary data.</text>
</comment>
<dbReference type="AlphaFoldDB" id="A0A3M7S5B4"/>
<reference evidence="7 8" key="1">
    <citation type="journal article" date="2018" name="Sci. Rep.">
        <title>Genomic signatures of local adaptation to the degree of environmental predictability in rotifers.</title>
        <authorList>
            <person name="Franch-Gras L."/>
            <person name="Hahn C."/>
            <person name="Garcia-Roger E.M."/>
            <person name="Carmona M.J."/>
            <person name="Serra M."/>
            <person name="Gomez A."/>
        </authorList>
    </citation>
    <scope>NUCLEOTIDE SEQUENCE [LARGE SCALE GENOMIC DNA]</scope>
    <source>
        <strain evidence="7">HYR1</strain>
    </source>
</reference>
<name>A0A3M7S5B4_BRAPC</name>
<evidence type="ECO:0000256" key="5">
    <source>
        <dbReference type="RuleBase" id="RU363050"/>
    </source>
</evidence>
<dbReference type="OrthoDB" id="775571at2759"/>
<dbReference type="GO" id="GO:0000278">
    <property type="term" value="P:mitotic cell cycle"/>
    <property type="evidence" value="ECO:0007669"/>
    <property type="project" value="TreeGrafter"/>
</dbReference>
<dbReference type="GO" id="GO:0000930">
    <property type="term" value="C:gamma-tubulin complex"/>
    <property type="evidence" value="ECO:0007669"/>
    <property type="project" value="TreeGrafter"/>
</dbReference>
<dbReference type="GO" id="GO:0051011">
    <property type="term" value="F:microtubule minus-end binding"/>
    <property type="evidence" value="ECO:0007669"/>
    <property type="project" value="TreeGrafter"/>
</dbReference>
<dbReference type="GO" id="GO:0043015">
    <property type="term" value="F:gamma-tubulin binding"/>
    <property type="evidence" value="ECO:0007669"/>
    <property type="project" value="InterPro"/>
</dbReference>
<feature type="domain" description="Gamma tubulin complex component C-terminal" evidence="6">
    <location>
        <begin position="12"/>
        <end position="81"/>
    </location>
</feature>
<evidence type="ECO:0000256" key="1">
    <source>
        <dbReference type="ARBA" id="ARBA00010337"/>
    </source>
</evidence>